<dbReference type="PROSITE" id="PS50941">
    <property type="entry name" value="CHIT_BIND_I_2"/>
    <property type="match status" value="1"/>
</dbReference>
<reference evidence="5" key="5">
    <citation type="submission" date="2018-04" db="UniProtKB">
        <authorList>
            <consortium name="EnsemblFungi"/>
        </authorList>
    </citation>
    <scope>IDENTIFICATION</scope>
    <source>
        <strain evidence="5">R3-111a-1</strain>
    </source>
</reference>
<dbReference type="Gene3D" id="3.20.20.80">
    <property type="entry name" value="Glycosidases"/>
    <property type="match status" value="1"/>
</dbReference>
<organism evidence="4">
    <name type="scientific">Gaeumannomyces tritici (strain R3-111a-1)</name>
    <name type="common">Wheat and barley take-all root rot fungus</name>
    <name type="synonym">Gaeumannomyces graminis var. tritici</name>
    <dbReference type="NCBI Taxonomy" id="644352"/>
    <lineage>
        <taxon>Eukaryota</taxon>
        <taxon>Fungi</taxon>
        <taxon>Dikarya</taxon>
        <taxon>Ascomycota</taxon>
        <taxon>Pezizomycotina</taxon>
        <taxon>Sordariomycetes</taxon>
        <taxon>Sordariomycetidae</taxon>
        <taxon>Magnaporthales</taxon>
        <taxon>Magnaporthaceae</taxon>
        <taxon>Gaeumannomyces</taxon>
    </lineage>
</organism>
<dbReference type="EnsemblFungi" id="EJT68793">
    <property type="protein sequence ID" value="EJT68793"/>
    <property type="gene ID" value="GGTG_13644"/>
</dbReference>
<reference evidence="4" key="2">
    <citation type="submission" date="2010-07" db="EMBL/GenBank/DDBJ databases">
        <authorList>
            <consortium name="The Broad Institute Genome Sequencing Platform"/>
            <consortium name="Broad Institute Genome Sequencing Center for Infectious Disease"/>
            <person name="Ma L.-J."/>
            <person name="Dead R."/>
            <person name="Young S."/>
            <person name="Zeng Q."/>
            <person name="Koehrsen M."/>
            <person name="Alvarado L."/>
            <person name="Berlin A."/>
            <person name="Chapman S.B."/>
            <person name="Chen Z."/>
            <person name="Freedman E."/>
            <person name="Gellesch M."/>
            <person name="Goldberg J."/>
            <person name="Griggs A."/>
            <person name="Gujja S."/>
            <person name="Heilman E.R."/>
            <person name="Heiman D."/>
            <person name="Hepburn T."/>
            <person name="Howarth C."/>
            <person name="Jen D."/>
            <person name="Larson L."/>
            <person name="Mehta T."/>
            <person name="Neiman D."/>
            <person name="Pearson M."/>
            <person name="Roberts A."/>
            <person name="Saif S."/>
            <person name="Shea T."/>
            <person name="Shenoy N."/>
            <person name="Sisk P."/>
            <person name="Stolte C."/>
            <person name="Sykes S."/>
            <person name="Walk T."/>
            <person name="White J."/>
            <person name="Yandava C."/>
            <person name="Haas B."/>
            <person name="Nusbaum C."/>
            <person name="Birren B."/>
        </authorList>
    </citation>
    <scope>NUCLEOTIDE SEQUENCE</scope>
    <source>
        <strain evidence="4">R3-111a-1</strain>
    </source>
</reference>
<reference evidence="4" key="3">
    <citation type="submission" date="2010-09" db="EMBL/GenBank/DDBJ databases">
        <title>Annotation of Gaeumannomyces graminis var. tritici R3-111a-1.</title>
        <authorList>
            <consortium name="The Broad Institute Genome Sequencing Platform"/>
            <person name="Ma L.-J."/>
            <person name="Dead R."/>
            <person name="Young S.K."/>
            <person name="Zeng Q."/>
            <person name="Gargeya S."/>
            <person name="Fitzgerald M."/>
            <person name="Haas B."/>
            <person name="Abouelleil A."/>
            <person name="Alvarado L."/>
            <person name="Arachchi H.M."/>
            <person name="Berlin A."/>
            <person name="Brown A."/>
            <person name="Chapman S.B."/>
            <person name="Chen Z."/>
            <person name="Dunbar C."/>
            <person name="Freedman E."/>
            <person name="Gearin G."/>
            <person name="Gellesch M."/>
            <person name="Goldberg J."/>
            <person name="Griggs A."/>
            <person name="Gujja S."/>
            <person name="Heiman D."/>
            <person name="Howarth C."/>
            <person name="Larson L."/>
            <person name="Lui A."/>
            <person name="MacDonald P.J.P."/>
            <person name="Mehta T."/>
            <person name="Montmayeur A."/>
            <person name="Murphy C."/>
            <person name="Neiman D."/>
            <person name="Pearson M."/>
            <person name="Priest M."/>
            <person name="Roberts A."/>
            <person name="Saif S."/>
            <person name="Shea T."/>
            <person name="Shenoy N."/>
            <person name="Sisk P."/>
            <person name="Stolte C."/>
            <person name="Sykes S."/>
            <person name="Yandava C."/>
            <person name="Wortman J."/>
            <person name="Nusbaum C."/>
            <person name="Birren B."/>
        </authorList>
    </citation>
    <scope>NUCLEOTIDE SEQUENCE</scope>
    <source>
        <strain evidence="4">R3-111a-1</strain>
    </source>
</reference>
<keyword evidence="6" id="KW-1185">Reference proteome</keyword>
<feature type="domain" description="Chitin-binding type-1" evidence="3">
    <location>
        <begin position="84"/>
        <end position="125"/>
    </location>
</feature>
<dbReference type="SMART" id="SM00270">
    <property type="entry name" value="ChtBD1"/>
    <property type="match status" value="1"/>
</dbReference>
<accession>J8QKK8</accession>
<dbReference type="GO" id="GO:0008061">
    <property type="term" value="F:chitin binding"/>
    <property type="evidence" value="ECO:0007669"/>
    <property type="project" value="UniProtKB-UniRule"/>
</dbReference>
<keyword evidence="2" id="KW-1015">Disulfide bond</keyword>
<dbReference type="InterPro" id="IPR001002">
    <property type="entry name" value="Chitin-bd_1"/>
</dbReference>
<dbReference type="SUPFAM" id="SSF57016">
    <property type="entry name" value="Plant lectins/antimicrobial peptides"/>
    <property type="match status" value="1"/>
</dbReference>
<evidence type="ECO:0000313" key="6">
    <source>
        <dbReference type="Proteomes" id="UP000006039"/>
    </source>
</evidence>
<dbReference type="Pfam" id="PF00187">
    <property type="entry name" value="Chitin_bind_1"/>
    <property type="match status" value="1"/>
</dbReference>
<dbReference type="PROSITE" id="PS00026">
    <property type="entry name" value="CHIT_BIND_I_1"/>
    <property type="match status" value="1"/>
</dbReference>
<dbReference type="VEuPathDB" id="FungiDB:GGTG_13644"/>
<dbReference type="Gene3D" id="3.30.60.10">
    <property type="entry name" value="Endochitinase-like"/>
    <property type="match status" value="1"/>
</dbReference>
<evidence type="ECO:0000256" key="2">
    <source>
        <dbReference type="PROSITE-ProRule" id="PRU00261"/>
    </source>
</evidence>
<feature type="disulfide bond" evidence="2">
    <location>
        <begin position="99"/>
        <end position="113"/>
    </location>
</feature>
<reference evidence="6" key="1">
    <citation type="submission" date="2010-07" db="EMBL/GenBank/DDBJ databases">
        <title>The genome sequence of Gaeumannomyces graminis var. tritici strain R3-111a-1.</title>
        <authorList>
            <consortium name="The Broad Institute Genome Sequencing Platform"/>
            <person name="Ma L.-J."/>
            <person name="Dead R."/>
            <person name="Young S."/>
            <person name="Zeng Q."/>
            <person name="Koehrsen M."/>
            <person name="Alvarado L."/>
            <person name="Berlin A."/>
            <person name="Chapman S.B."/>
            <person name="Chen Z."/>
            <person name="Freedman E."/>
            <person name="Gellesch M."/>
            <person name="Goldberg J."/>
            <person name="Griggs A."/>
            <person name="Gujja S."/>
            <person name="Heilman E.R."/>
            <person name="Heiman D."/>
            <person name="Hepburn T."/>
            <person name="Howarth C."/>
            <person name="Jen D."/>
            <person name="Larson L."/>
            <person name="Mehta T."/>
            <person name="Neiman D."/>
            <person name="Pearson M."/>
            <person name="Roberts A."/>
            <person name="Saif S."/>
            <person name="Shea T."/>
            <person name="Shenoy N."/>
            <person name="Sisk P."/>
            <person name="Stolte C."/>
            <person name="Sykes S."/>
            <person name="Walk T."/>
            <person name="White J."/>
            <person name="Yandava C."/>
            <person name="Haas B."/>
            <person name="Nusbaum C."/>
            <person name="Birren B."/>
        </authorList>
    </citation>
    <scope>NUCLEOTIDE SEQUENCE [LARGE SCALE GENOMIC DNA]</scope>
    <source>
        <strain evidence="6">R3-111a-1</strain>
    </source>
</reference>
<feature type="disulfide bond" evidence="2">
    <location>
        <begin position="94"/>
        <end position="106"/>
    </location>
</feature>
<gene>
    <name evidence="5" type="primary">20354102</name>
    <name evidence="4" type="ORF">GGTG_13644</name>
</gene>
<dbReference type="OrthoDB" id="1193027at2759"/>
<dbReference type="InterPro" id="IPR036861">
    <property type="entry name" value="Endochitinase-like_sf"/>
</dbReference>
<reference evidence="5" key="4">
    <citation type="journal article" date="2015" name="G3 (Bethesda)">
        <title>Genome sequences of three phytopathogenic species of the Magnaporthaceae family of fungi.</title>
        <authorList>
            <person name="Okagaki L.H."/>
            <person name="Nunes C.C."/>
            <person name="Sailsbery J."/>
            <person name="Clay B."/>
            <person name="Brown D."/>
            <person name="John T."/>
            <person name="Oh Y."/>
            <person name="Young N."/>
            <person name="Fitzgerald M."/>
            <person name="Haas B.J."/>
            <person name="Zeng Q."/>
            <person name="Young S."/>
            <person name="Adiconis X."/>
            <person name="Fan L."/>
            <person name="Levin J.Z."/>
            <person name="Mitchell T.K."/>
            <person name="Okubara P.A."/>
            <person name="Farman M.L."/>
            <person name="Kohn L.M."/>
            <person name="Birren B."/>
            <person name="Ma L.-J."/>
            <person name="Dean R.A."/>
        </authorList>
    </citation>
    <scope>NUCLEOTIDE SEQUENCE</scope>
    <source>
        <strain evidence="5">R3-111a-1</strain>
    </source>
</reference>
<dbReference type="Proteomes" id="UP000006039">
    <property type="component" value="Unassembled WGS sequence"/>
</dbReference>
<evidence type="ECO:0000313" key="4">
    <source>
        <dbReference type="EMBL" id="EJT68793.1"/>
    </source>
</evidence>
<dbReference type="InterPro" id="IPR018371">
    <property type="entry name" value="Chitin-binding_1_CS"/>
</dbReference>
<protein>
    <recommendedName>
        <fullName evidence="3">Chitin-binding type-1 domain-containing protein</fullName>
    </recommendedName>
</protein>
<dbReference type="RefSeq" id="XP_009229825.1">
    <property type="nucleotide sequence ID" value="XM_009231561.1"/>
</dbReference>
<dbReference type="STRING" id="644352.J8QKK8"/>
<dbReference type="GeneID" id="20354102"/>
<keyword evidence="1 2" id="KW-0147">Chitin-binding</keyword>
<name>J8QKK8_GAET3</name>
<evidence type="ECO:0000256" key="1">
    <source>
        <dbReference type="ARBA" id="ARBA00022669"/>
    </source>
</evidence>
<feature type="non-terminal residue" evidence="4">
    <location>
        <position position="125"/>
    </location>
</feature>
<evidence type="ECO:0000259" key="3">
    <source>
        <dbReference type="PROSITE" id="PS50941"/>
    </source>
</evidence>
<sequence length="125" mass="12885">GLPGGARAAAPGHYVAPAAARRLVEAYYCRPQFAGVAVWDATYAAASQPFYASVKGALARASADRRLRQCPPEPKPAAASSVNTGACGMSHPKCPSWLCCSRHGYCGQSAAYCGAGCQRAFGICS</sequence>
<proteinExistence type="predicted"/>
<evidence type="ECO:0000313" key="5">
    <source>
        <dbReference type="EnsemblFungi" id="EJT68793"/>
    </source>
</evidence>
<dbReference type="EMBL" id="GL385420">
    <property type="protein sequence ID" value="EJT68793.1"/>
    <property type="molecule type" value="Genomic_DNA"/>
</dbReference>
<comment type="caution">
    <text evidence="2">Lacks conserved residue(s) required for the propagation of feature annotation.</text>
</comment>
<dbReference type="AlphaFoldDB" id="J8QKK8"/>